<accession>A0AAV9Y1G8</accession>
<organism evidence="2 3">
    <name type="scientific">Cryptosporidium xiaoi</name>
    <dbReference type="NCBI Taxonomy" id="659607"/>
    <lineage>
        <taxon>Eukaryota</taxon>
        <taxon>Sar</taxon>
        <taxon>Alveolata</taxon>
        <taxon>Apicomplexa</taxon>
        <taxon>Conoidasida</taxon>
        <taxon>Coccidia</taxon>
        <taxon>Eucoccidiorida</taxon>
        <taxon>Eimeriorina</taxon>
        <taxon>Cryptosporidiidae</taxon>
        <taxon>Cryptosporidium</taxon>
    </lineage>
</organism>
<proteinExistence type="predicted"/>
<evidence type="ECO:0000313" key="2">
    <source>
        <dbReference type="EMBL" id="KAK6590643.1"/>
    </source>
</evidence>
<reference evidence="2 3" key="1">
    <citation type="submission" date="2023-10" db="EMBL/GenBank/DDBJ databases">
        <title>Comparative genomics analysis reveals potential genetic determinants of host preference in Cryptosporidium xiaoi.</title>
        <authorList>
            <person name="Xiao L."/>
            <person name="Li J."/>
        </authorList>
    </citation>
    <scope>NUCLEOTIDE SEQUENCE [LARGE SCALE GENOMIC DNA]</scope>
    <source>
        <strain evidence="2 3">52996</strain>
    </source>
</reference>
<keyword evidence="1" id="KW-0812">Transmembrane</keyword>
<dbReference type="Pfam" id="PF05620">
    <property type="entry name" value="TMEM208_SND2"/>
    <property type="match status" value="1"/>
</dbReference>
<keyword evidence="1" id="KW-1133">Transmembrane helix</keyword>
<feature type="transmembrane region" description="Helical" evidence="1">
    <location>
        <begin position="42"/>
        <end position="61"/>
    </location>
</feature>
<dbReference type="AlphaFoldDB" id="A0AAV9Y1G8"/>
<evidence type="ECO:0000313" key="3">
    <source>
        <dbReference type="Proteomes" id="UP001311799"/>
    </source>
</evidence>
<evidence type="ECO:0000256" key="1">
    <source>
        <dbReference type="SAM" id="Phobius"/>
    </source>
</evidence>
<dbReference type="Proteomes" id="UP001311799">
    <property type="component" value="Unassembled WGS sequence"/>
</dbReference>
<dbReference type="InterPro" id="IPR008506">
    <property type="entry name" value="SND2/TMEM208"/>
</dbReference>
<protein>
    <submittedName>
        <fullName evidence="2">Uncharacterized protein</fullName>
    </submittedName>
</protein>
<name>A0AAV9Y1G8_9CRYT</name>
<sequence length="138" mass="15833">MAGQSAKRIAKEAVKYKSIYFYVLMASLTIQFFFKKLYNPRILFGSTGFGFSVISGIYAFTYSSIKSRLNVGVGYSIYQDVYILNTLVSILSIFSVYSWYIFLLIPAYAIYKIGKLIVNWVFTPEPVSLFSFSKYFVL</sequence>
<feature type="transmembrane region" description="Helical" evidence="1">
    <location>
        <begin position="19"/>
        <end position="35"/>
    </location>
</feature>
<feature type="transmembrane region" description="Helical" evidence="1">
    <location>
        <begin position="81"/>
        <end position="105"/>
    </location>
</feature>
<keyword evidence="3" id="KW-1185">Reference proteome</keyword>
<comment type="caution">
    <text evidence="2">The sequence shown here is derived from an EMBL/GenBank/DDBJ whole genome shotgun (WGS) entry which is preliminary data.</text>
</comment>
<keyword evidence="1" id="KW-0472">Membrane</keyword>
<dbReference type="EMBL" id="JAWDEY010000005">
    <property type="protein sequence ID" value="KAK6590643.1"/>
    <property type="molecule type" value="Genomic_DNA"/>
</dbReference>
<gene>
    <name evidence="2" type="ORF">RS030_142236</name>
</gene>